<evidence type="ECO:0000313" key="1">
    <source>
        <dbReference type="EMBL" id="GAI74283.1"/>
    </source>
</evidence>
<gene>
    <name evidence="1" type="ORF">S12H4_18139</name>
</gene>
<reference evidence="1" key="1">
    <citation type="journal article" date="2014" name="Front. Microbiol.">
        <title>High frequency of phylogenetically diverse reductive dehalogenase-homologous genes in deep subseafloor sedimentary metagenomes.</title>
        <authorList>
            <person name="Kawai M."/>
            <person name="Futagami T."/>
            <person name="Toyoda A."/>
            <person name="Takaki Y."/>
            <person name="Nishi S."/>
            <person name="Hori S."/>
            <person name="Arai W."/>
            <person name="Tsubouchi T."/>
            <person name="Morono Y."/>
            <person name="Uchiyama I."/>
            <person name="Ito T."/>
            <person name="Fujiyama A."/>
            <person name="Inagaki F."/>
            <person name="Takami H."/>
        </authorList>
    </citation>
    <scope>NUCLEOTIDE SEQUENCE</scope>
    <source>
        <strain evidence="1">Expedition CK06-06</strain>
    </source>
</reference>
<sequence length="48" mass="5498">RPEFALDDEKQLMSDLADQARTWRKEVEQLTIGNQGTNNPPPRAAFQN</sequence>
<protein>
    <submittedName>
        <fullName evidence="1">Uncharacterized protein</fullName>
    </submittedName>
</protein>
<accession>X1R173</accession>
<dbReference type="EMBL" id="BARW01008932">
    <property type="protein sequence ID" value="GAI74283.1"/>
    <property type="molecule type" value="Genomic_DNA"/>
</dbReference>
<name>X1R173_9ZZZZ</name>
<comment type="caution">
    <text evidence="1">The sequence shown here is derived from an EMBL/GenBank/DDBJ whole genome shotgun (WGS) entry which is preliminary data.</text>
</comment>
<organism evidence="1">
    <name type="scientific">marine sediment metagenome</name>
    <dbReference type="NCBI Taxonomy" id="412755"/>
    <lineage>
        <taxon>unclassified sequences</taxon>
        <taxon>metagenomes</taxon>
        <taxon>ecological metagenomes</taxon>
    </lineage>
</organism>
<feature type="non-terminal residue" evidence="1">
    <location>
        <position position="1"/>
    </location>
</feature>
<proteinExistence type="predicted"/>
<dbReference type="AlphaFoldDB" id="X1R173"/>